<dbReference type="OMA" id="GCFIAND"/>
<dbReference type="Proteomes" id="UP000694392">
    <property type="component" value="Unplaced"/>
</dbReference>
<dbReference type="Ensembl" id="ENSSPUT00000004891.1">
    <property type="protein sequence ID" value="ENSSPUP00000004610.1"/>
    <property type="gene ID" value="ENSSPUG00000003534.1"/>
</dbReference>
<dbReference type="Pfam" id="PF13910">
    <property type="entry name" value="DUF4209"/>
    <property type="match status" value="1"/>
</dbReference>
<name>A0A8D0L2U7_SPHPU</name>
<dbReference type="InterPro" id="IPR039635">
    <property type="entry name" value="ERMARD"/>
</dbReference>
<evidence type="ECO:0000313" key="3">
    <source>
        <dbReference type="Proteomes" id="UP000694392"/>
    </source>
</evidence>
<reference evidence="2" key="2">
    <citation type="submission" date="2025-09" db="UniProtKB">
        <authorList>
            <consortium name="Ensembl"/>
        </authorList>
    </citation>
    <scope>IDENTIFICATION</scope>
</reference>
<protein>
    <submittedName>
        <fullName evidence="2">ER membrane associated RNA degradation</fullName>
    </submittedName>
</protein>
<organism evidence="2 3">
    <name type="scientific">Sphenodon punctatus</name>
    <name type="common">Tuatara</name>
    <name type="synonym">Hatteria punctata</name>
    <dbReference type="NCBI Taxonomy" id="8508"/>
    <lineage>
        <taxon>Eukaryota</taxon>
        <taxon>Metazoa</taxon>
        <taxon>Chordata</taxon>
        <taxon>Craniata</taxon>
        <taxon>Vertebrata</taxon>
        <taxon>Euteleostomi</taxon>
        <taxon>Lepidosauria</taxon>
        <taxon>Sphenodontia</taxon>
        <taxon>Sphenodontidae</taxon>
        <taxon>Sphenodon</taxon>
    </lineage>
</organism>
<reference evidence="2" key="1">
    <citation type="submission" date="2025-08" db="UniProtKB">
        <authorList>
            <consortium name="Ensembl"/>
        </authorList>
    </citation>
    <scope>IDENTIFICATION</scope>
</reference>
<accession>A0A8D0L2U7</accession>
<dbReference type="InterPro" id="IPR025209">
    <property type="entry name" value="DUF4209"/>
</dbReference>
<keyword evidence="3" id="KW-1185">Reference proteome</keyword>
<dbReference type="AlphaFoldDB" id="A0A8D0L2U7"/>
<dbReference type="PANTHER" id="PTHR31701:SF2">
    <property type="entry name" value="ENDOPLASMIC RETICULUM MEMBRANE-ASSOCIATED RNA DEGRADATION PROTEIN"/>
    <property type="match status" value="1"/>
</dbReference>
<dbReference type="GeneTree" id="ENSGT00390000001024"/>
<gene>
    <name evidence="2" type="primary">ERMARD</name>
</gene>
<proteinExistence type="predicted"/>
<feature type="domain" description="DUF4209" evidence="1">
    <location>
        <begin position="7"/>
        <end position="86"/>
    </location>
</feature>
<evidence type="ECO:0000313" key="2">
    <source>
        <dbReference type="Ensembl" id="ENSSPUP00000004610.1"/>
    </source>
</evidence>
<evidence type="ECO:0000259" key="1">
    <source>
        <dbReference type="Pfam" id="PF13910"/>
    </source>
</evidence>
<sequence>MKLTSFLERALGDVFLLIGKDCPFLLRDLLASPELAAIFGQSVMNVLKVFIGSPNGLNLRNILWHGFASPQEVPEKYCSMLLFLTSGLGQLLKIYLLQTKSALVHRPYVTFTNLKEMDIFPDINHEILSLTEELVKKSNFVLKTMLPFWVTALTSFRKHRYADCVILLLTQLETGLRLLFTSVNKCPSRLLTAEMLSKQLNEEEVNQLPLILGDSAMEFLWDFLNHQEGPRIRDHLSHGEINLNEFPREIANQILAFSITLLLRFTEVELTAIKEHTLIKLLMNCTSCYHSQFHPVAKLKKQVRSLFVISEGKTNPPFLFFNRLLTEHCSTHICTLYCPRSVLEILVVLRKISTQCHQVSIQIIASTEIRYQQWINKLLRSRQRLNYLRMLNSIKYLSPVLRLILVLVTLELINIHTICEKNPLEYQQYLKFLKMVLQYTENLVTYTSPEKNKWDESMELTHKALINIRMFVEKKLTLMQLAKQTKSS</sequence>
<dbReference type="PANTHER" id="PTHR31701">
    <property type="entry name" value="ENDOPLASMIC RETICULUM MEMBRANE-ASSOCIATED RNA DEGRADATION PROTEIN"/>
    <property type="match status" value="1"/>
</dbReference>